<evidence type="ECO:0000256" key="9">
    <source>
        <dbReference type="ARBA" id="ARBA00023012"/>
    </source>
</evidence>
<dbReference type="PRINTS" id="PR00344">
    <property type="entry name" value="BCTRLSENSOR"/>
</dbReference>
<feature type="domain" description="Histidine kinase" evidence="12">
    <location>
        <begin position="248"/>
        <end position="450"/>
    </location>
</feature>
<evidence type="ECO:0000256" key="7">
    <source>
        <dbReference type="ARBA" id="ARBA00022777"/>
    </source>
</evidence>
<dbReference type="InterPro" id="IPR005467">
    <property type="entry name" value="His_kinase_dom"/>
</dbReference>
<comment type="subcellular location">
    <subcellularLocation>
        <location evidence="2">Membrane</location>
    </subcellularLocation>
</comment>
<dbReference type="CDD" id="cd00082">
    <property type="entry name" value="HisKA"/>
    <property type="match status" value="1"/>
</dbReference>
<dbReference type="InterPro" id="IPR003660">
    <property type="entry name" value="HAMP_dom"/>
</dbReference>
<dbReference type="GO" id="GO:0000155">
    <property type="term" value="F:phosphorelay sensor kinase activity"/>
    <property type="evidence" value="ECO:0007669"/>
    <property type="project" value="InterPro"/>
</dbReference>
<keyword evidence="9" id="KW-0902">Two-component regulatory system</keyword>
<dbReference type="PANTHER" id="PTHR45436">
    <property type="entry name" value="SENSOR HISTIDINE KINASE YKOH"/>
    <property type="match status" value="1"/>
</dbReference>
<dbReference type="InterPro" id="IPR050428">
    <property type="entry name" value="TCS_sensor_his_kinase"/>
</dbReference>
<dbReference type="PROSITE" id="PS50885">
    <property type="entry name" value="HAMP"/>
    <property type="match status" value="1"/>
</dbReference>
<evidence type="ECO:0000256" key="11">
    <source>
        <dbReference type="SAM" id="Phobius"/>
    </source>
</evidence>
<dbReference type="AlphaFoldDB" id="A0A4D7B0H9"/>
<evidence type="ECO:0000313" key="15">
    <source>
        <dbReference type="Proteomes" id="UP000298781"/>
    </source>
</evidence>
<dbReference type="PROSITE" id="PS50109">
    <property type="entry name" value="HIS_KIN"/>
    <property type="match status" value="1"/>
</dbReference>
<keyword evidence="4" id="KW-0597">Phosphoprotein</keyword>
<accession>A0A4D7B0H9</accession>
<keyword evidence="10 11" id="KW-0472">Membrane</keyword>
<feature type="transmembrane region" description="Helical" evidence="11">
    <location>
        <begin position="164"/>
        <end position="187"/>
    </location>
</feature>
<dbReference type="KEGG" id="pstg:E8M01_12715"/>
<dbReference type="Proteomes" id="UP000298781">
    <property type="component" value="Chromosome"/>
</dbReference>
<protein>
    <recommendedName>
        <fullName evidence="3">histidine kinase</fullName>
        <ecNumber evidence="3">2.7.13.3</ecNumber>
    </recommendedName>
</protein>
<dbReference type="EMBL" id="CP039690">
    <property type="protein sequence ID" value="QCI65005.1"/>
    <property type="molecule type" value="Genomic_DNA"/>
</dbReference>
<evidence type="ECO:0000256" key="10">
    <source>
        <dbReference type="ARBA" id="ARBA00023136"/>
    </source>
</evidence>
<evidence type="ECO:0000256" key="6">
    <source>
        <dbReference type="ARBA" id="ARBA00022692"/>
    </source>
</evidence>
<dbReference type="Gene3D" id="3.30.565.10">
    <property type="entry name" value="Histidine kinase-like ATPase, C-terminal domain"/>
    <property type="match status" value="1"/>
</dbReference>
<keyword evidence="8 11" id="KW-1133">Transmembrane helix</keyword>
<keyword evidence="6 11" id="KW-0812">Transmembrane</keyword>
<dbReference type="InterPro" id="IPR036890">
    <property type="entry name" value="HATPase_C_sf"/>
</dbReference>
<sequence>MIPSSLRARFTILAAGAITVALVLAGFVLTFIFDGNIRARAVAEVGDDLRTLAAHARIAADGRLVIDVELSDPRFRTPYGGYYWQAGRGQAAELKSRSLLDFAIDWRPQPPTGNDVAIYERPAPEGRRMFVLERRVVVPGGSTPTIARIAVGLDQGELDEARTAFIQFAASSLAALGLALVAALWFATRASLAPLRALRAALIEVHHGRRTTVEGAFPDEVRPLVDDLNALLQARNADLVTARARAGDLAHGLKTPLAVLSSTARHLRETGQMDAATEIDGEIQRMSRHVTRELVRARAGVRAFRRSHPTPVAPVAAALTKALAVLPSTHPIAFEVKVPASAAAPMDETDLTEVLGNVIDNARKWTRGRVQIAAEEVAGGGIRITVEDDGPGLPDDDPSFEIERGRRLDEQVEGSGFGLAIVKDLVEAYGGDLTLGRSALGGLKVDIALP</sequence>
<proteinExistence type="predicted"/>
<dbReference type="SUPFAM" id="SSF55874">
    <property type="entry name" value="ATPase domain of HSP90 chaperone/DNA topoisomerase II/histidine kinase"/>
    <property type="match status" value="1"/>
</dbReference>
<keyword evidence="7 14" id="KW-0418">Kinase</keyword>
<evidence type="ECO:0000313" key="14">
    <source>
        <dbReference type="EMBL" id="QCI65005.1"/>
    </source>
</evidence>
<dbReference type="Gene3D" id="1.10.287.130">
    <property type="match status" value="1"/>
</dbReference>
<dbReference type="Pfam" id="PF02518">
    <property type="entry name" value="HATPase_c"/>
    <property type="match status" value="1"/>
</dbReference>
<reference evidence="14 15" key="1">
    <citation type="submission" date="2019-04" db="EMBL/GenBank/DDBJ databases">
        <title>Phreatobacter aquaticus sp. nov.</title>
        <authorList>
            <person name="Choi A."/>
        </authorList>
    </citation>
    <scope>NUCLEOTIDE SEQUENCE [LARGE SCALE GENOMIC DNA]</scope>
    <source>
        <strain evidence="14 15">KCTC 52518</strain>
    </source>
</reference>
<dbReference type="EC" id="2.7.13.3" evidence="3"/>
<evidence type="ECO:0000256" key="3">
    <source>
        <dbReference type="ARBA" id="ARBA00012438"/>
    </source>
</evidence>
<evidence type="ECO:0000256" key="4">
    <source>
        <dbReference type="ARBA" id="ARBA00022553"/>
    </source>
</evidence>
<keyword evidence="5" id="KW-0808">Transferase</keyword>
<evidence type="ECO:0000256" key="2">
    <source>
        <dbReference type="ARBA" id="ARBA00004370"/>
    </source>
</evidence>
<evidence type="ECO:0000259" key="12">
    <source>
        <dbReference type="PROSITE" id="PS50109"/>
    </source>
</evidence>
<evidence type="ECO:0000256" key="5">
    <source>
        <dbReference type="ARBA" id="ARBA00022679"/>
    </source>
</evidence>
<dbReference type="OrthoDB" id="9809567at2"/>
<evidence type="ECO:0000256" key="1">
    <source>
        <dbReference type="ARBA" id="ARBA00000085"/>
    </source>
</evidence>
<organism evidence="14 15">
    <name type="scientific">Phreatobacter stygius</name>
    <dbReference type="NCBI Taxonomy" id="1940610"/>
    <lineage>
        <taxon>Bacteria</taxon>
        <taxon>Pseudomonadati</taxon>
        <taxon>Pseudomonadota</taxon>
        <taxon>Alphaproteobacteria</taxon>
        <taxon>Hyphomicrobiales</taxon>
        <taxon>Phreatobacteraceae</taxon>
        <taxon>Phreatobacter</taxon>
    </lineage>
</organism>
<comment type="catalytic activity">
    <reaction evidence="1">
        <text>ATP + protein L-histidine = ADP + protein N-phospho-L-histidine.</text>
        <dbReference type="EC" id="2.7.13.3"/>
    </reaction>
</comment>
<feature type="transmembrane region" description="Helical" evidence="11">
    <location>
        <begin position="12"/>
        <end position="33"/>
    </location>
</feature>
<dbReference type="InterPro" id="IPR004358">
    <property type="entry name" value="Sig_transdc_His_kin-like_C"/>
</dbReference>
<dbReference type="PANTHER" id="PTHR45436:SF5">
    <property type="entry name" value="SENSOR HISTIDINE KINASE TRCS"/>
    <property type="match status" value="1"/>
</dbReference>
<evidence type="ECO:0000259" key="13">
    <source>
        <dbReference type="PROSITE" id="PS50885"/>
    </source>
</evidence>
<name>A0A4D7B0H9_9HYPH</name>
<dbReference type="RefSeq" id="WP_136960454.1">
    <property type="nucleotide sequence ID" value="NZ_CP039690.1"/>
</dbReference>
<feature type="domain" description="HAMP" evidence="13">
    <location>
        <begin position="189"/>
        <end position="240"/>
    </location>
</feature>
<dbReference type="InterPro" id="IPR003594">
    <property type="entry name" value="HATPase_dom"/>
</dbReference>
<gene>
    <name evidence="14" type="ORF">E8M01_12715</name>
</gene>
<dbReference type="GO" id="GO:0005886">
    <property type="term" value="C:plasma membrane"/>
    <property type="evidence" value="ECO:0007669"/>
    <property type="project" value="TreeGrafter"/>
</dbReference>
<evidence type="ECO:0000256" key="8">
    <source>
        <dbReference type="ARBA" id="ARBA00022989"/>
    </source>
</evidence>
<dbReference type="SMART" id="SM00387">
    <property type="entry name" value="HATPase_c"/>
    <property type="match status" value="1"/>
</dbReference>
<keyword evidence="15" id="KW-1185">Reference proteome</keyword>
<dbReference type="InterPro" id="IPR003661">
    <property type="entry name" value="HisK_dim/P_dom"/>
</dbReference>